<evidence type="ECO:0000313" key="2">
    <source>
        <dbReference type="Proteomes" id="UP000199415"/>
    </source>
</evidence>
<dbReference type="GO" id="GO:0015035">
    <property type="term" value="F:protein-disulfide reductase activity"/>
    <property type="evidence" value="ECO:0007669"/>
    <property type="project" value="InterPro"/>
</dbReference>
<dbReference type="PANTHER" id="PTHR34290">
    <property type="entry name" value="SI:CH73-390P7.2"/>
    <property type="match status" value="1"/>
</dbReference>
<dbReference type="STRING" id="1082479.SAMN05216241_103173"/>
<organism evidence="1 2">
    <name type="scientific">Limimonas halophila</name>
    <dbReference type="NCBI Taxonomy" id="1082479"/>
    <lineage>
        <taxon>Bacteria</taxon>
        <taxon>Pseudomonadati</taxon>
        <taxon>Pseudomonadota</taxon>
        <taxon>Alphaproteobacteria</taxon>
        <taxon>Rhodospirillales</taxon>
        <taxon>Rhodovibrionaceae</taxon>
        <taxon>Limimonas</taxon>
    </lineage>
</organism>
<reference evidence="1 2" key="1">
    <citation type="submission" date="2016-10" db="EMBL/GenBank/DDBJ databases">
        <authorList>
            <person name="de Groot N.N."/>
        </authorList>
    </citation>
    <scope>NUCLEOTIDE SEQUENCE [LARGE SCALE GENOMIC DNA]</scope>
    <source>
        <strain evidence="1 2">DSM 25584</strain>
    </source>
</reference>
<keyword evidence="2" id="KW-1185">Reference proteome</keyword>
<proteinExistence type="predicted"/>
<accession>A0A1G7Q0U9</accession>
<dbReference type="InterPro" id="IPR044691">
    <property type="entry name" value="DCC1_Trx"/>
</dbReference>
<dbReference type="RefSeq" id="WP_090019297.1">
    <property type="nucleotide sequence ID" value="NZ_FNCE01000003.1"/>
</dbReference>
<evidence type="ECO:0000313" key="1">
    <source>
        <dbReference type="EMBL" id="SDF92124.1"/>
    </source>
</evidence>
<name>A0A1G7Q0U9_9PROT</name>
<dbReference type="PANTHER" id="PTHR34290:SF2">
    <property type="entry name" value="OS04G0668800 PROTEIN"/>
    <property type="match status" value="1"/>
</dbReference>
<protein>
    <submittedName>
        <fullName evidence="1">Predicted thiol-disulfide oxidoreductase YuxK, DCC family</fullName>
    </submittedName>
</protein>
<gene>
    <name evidence="1" type="ORF">SAMN05216241_103173</name>
</gene>
<dbReference type="Pfam" id="PF04134">
    <property type="entry name" value="DCC1-like"/>
    <property type="match status" value="1"/>
</dbReference>
<dbReference type="OrthoDB" id="9801773at2"/>
<dbReference type="Proteomes" id="UP000199415">
    <property type="component" value="Unassembled WGS sequence"/>
</dbReference>
<dbReference type="EMBL" id="FNCE01000003">
    <property type="protein sequence ID" value="SDF92124.1"/>
    <property type="molecule type" value="Genomic_DNA"/>
</dbReference>
<dbReference type="AlphaFoldDB" id="A0A1G7Q0U9"/>
<dbReference type="InterPro" id="IPR007263">
    <property type="entry name" value="DCC1-like"/>
</dbReference>
<sequence>MSDTPAVTVYYDAACPLCRREVAWYRRLDRAGRIAWADVGASADTLAAQGISQADAMARIHARRPDGRMISGAAVFVAIWRHLPGFKLIAPVAGWKPVLALLERAYVWFAERRNRLTGKGCDADGCAVR</sequence>